<organism evidence="18">
    <name type="scientific">Human papillomavirus</name>
    <dbReference type="NCBI Taxonomy" id="10566"/>
    <lineage>
        <taxon>Viruses</taxon>
        <taxon>Monodnaviria</taxon>
        <taxon>Shotokuvirae</taxon>
        <taxon>Cossaviricota</taxon>
        <taxon>Papovaviricetes</taxon>
        <taxon>Zurhausenvirales</taxon>
        <taxon>Papillomaviridae</taxon>
    </lineage>
</organism>
<keyword evidence="5 16" id="KW-1090">Inhibition of host innate immune response by virus</keyword>
<evidence type="ECO:0000256" key="7">
    <source>
        <dbReference type="ARBA" id="ARBA00022771"/>
    </source>
</evidence>
<name>A0A385PI79_9PAPI</name>
<dbReference type="GO" id="GO:0008270">
    <property type="term" value="F:zinc ion binding"/>
    <property type="evidence" value="ECO:0007669"/>
    <property type="project" value="UniProtKB-KW"/>
</dbReference>
<dbReference type="GO" id="GO:0042025">
    <property type="term" value="C:host cell nucleus"/>
    <property type="evidence" value="ECO:0007669"/>
    <property type="project" value="UniProtKB-SubCell"/>
</dbReference>
<dbReference type="GO" id="GO:0052150">
    <property type="term" value="P:symbiont-mediated perturbation of host apoptosis"/>
    <property type="evidence" value="ECO:0007669"/>
    <property type="project" value="UniProtKB-KW"/>
</dbReference>
<dbReference type="EMBL" id="MH777197">
    <property type="protein sequence ID" value="AYA93655.1"/>
    <property type="molecule type" value="Genomic_DNA"/>
</dbReference>
<dbReference type="HAMAP" id="MF_04006">
    <property type="entry name" value="HPV_E6"/>
    <property type="match status" value="1"/>
</dbReference>
<gene>
    <name evidence="16" type="primary">E6</name>
</gene>
<dbReference type="GO" id="GO:0006355">
    <property type="term" value="P:regulation of DNA-templated transcription"/>
    <property type="evidence" value="ECO:0007669"/>
    <property type="project" value="UniProtKB-UniRule"/>
</dbReference>
<dbReference type="InterPro" id="IPR038575">
    <property type="entry name" value="E6_sf"/>
</dbReference>
<keyword evidence="7 16" id="KW-0863">Zinc-finger</keyword>
<dbReference type="InterPro" id="IPR001334">
    <property type="entry name" value="E6"/>
</dbReference>
<protein>
    <recommendedName>
        <fullName evidence="16 17">Protein E6</fullName>
    </recommendedName>
</protein>
<accession>A0A385PI79</accession>
<dbReference type="SUPFAM" id="SSF161229">
    <property type="entry name" value="E6 C-terminal domain-like"/>
    <property type="match status" value="2"/>
</dbReference>
<evidence type="ECO:0000313" key="18">
    <source>
        <dbReference type="EMBL" id="AYA93655.1"/>
    </source>
</evidence>
<keyword evidence="6 16" id="KW-0479">Metal-binding</keyword>
<keyword evidence="14 16" id="KW-0899">Viral immunoevasion</keyword>
<dbReference type="GO" id="GO:0039502">
    <property type="term" value="P:symbiont-mediated suppression of host type I interferon-mediated signaling pathway"/>
    <property type="evidence" value="ECO:0007669"/>
    <property type="project" value="UniProtKB-UniRule"/>
</dbReference>
<evidence type="ECO:0000256" key="8">
    <source>
        <dbReference type="ARBA" id="ARBA00022833"/>
    </source>
</evidence>
<dbReference type="GO" id="GO:0030430">
    <property type="term" value="C:host cell cytoplasm"/>
    <property type="evidence" value="ECO:0007669"/>
    <property type="project" value="UniProtKB-SubCell"/>
</dbReference>
<evidence type="ECO:0000256" key="3">
    <source>
        <dbReference type="ARBA" id="ARBA00022562"/>
    </source>
</evidence>
<evidence type="ECO:0000256" key="16">
    <source>
        <dbReference type="HAMAP-Rule" id="MF_04006"/>
    </source>
</evidence>
<comment type="function">
    <text evidence="16">Plays a major role in the induction and maintenance of cellular transformation. E6 associates with host UBE3A/E6-AP ubiquitin-protein ligase and modulates its activity. Protects host keratinocytes from apoptosis by mediating the degradation of host BAK1. May also inhibit host immune response.</text>
</comment>
<feature type="zinc finger region" evidence="16">
    <location>
        <begin position="98"/>
        <end position="134"/>
    </location>
</feature>
<keyword evidence="4 16" id="KW-0945">Host-virus interaction</keyword>
<proteinExistence type="inferred from homology"/>
<evidence type="ECO:0000256" key="2">
    <source>
        <dbReference type="ARBA" id="ARBA00022518"/>
    </source>
</evidence>
<evidence type="ECO:0000256" key="12">
    <source>
        <dbReference type="ARBA" id="ARBA00023163"/>
    </source>
</evidence>
<comment type="caution">
    <text evidence="16">Lacks conserved residue(s) required for the propagation of feature annotation.</text>
</comment>
<evidence type="ECO:0000256" key="14">
    <source>
        <dbReference type="ARBA" id="ARBA00023280"/>
    </source>
</evidence>
<sequence length="137" mass="15845">MEPSMTVQTFCEFYGCTLETANIPCLFCHCILPFQDLCAFSTKCLNLVLRQYTFHAACTNCLRLSAQFEQNNYYQCTTSSCFLESLCGSHISNINIRCVFCMKRLDTIEKLDCLERGEDFHLVRGIWRSSCRLCKKL</sequence>
<dbReference type="GO" id="GO:0006351">
    <property type="term" value="P:DNA-templated transcription"/>
    <property type="evidence" value="ECO:0007669"/>
    <property type="project" value="UniProtKB-UniRule"/>
</dbReference>
<dbReference type="Gene3D" id="3.30.240.40">
    <property type="entry name" value="E6 early regulatory protein"/>
    <property type="match status" value="2"/>
</dbReference>
<evidence type="ECO:0000256" key="17">
    <source>
        <dbReference type="RuleBase" id="RU363123"/>
    </source>
</evidence>
<evidence type="ECO:0000256" key="5">
    <source>
        <dbReference type="ARBA" id="ARBA00022632"/>
    </source>
</evidence>
<keyword evidence="11 16" id="KW-0010">Activator</keyword>
<comment type="subcellular location">
    <subcellularLocation>
        <location evidence="16 17">Host cytoplasm</location>
    </subcellularLocation>
    <subcellularLocation>
        <location evidence="16 17">Host nucleus</location>
    </subcellularLocation>
</comment>
<dbReference type="Pfam" id="PF00518">
    <property type="entry name" value="E6"/>
    <property type="match status" value="1"/>
</dbReference>
<evidence type="ECO:0000256" key="6">
    <source>
        <dbReference type="ARBA" id="ARBA00022723"/>
    </source>
</evidence>
<keyword evidence="15 16" id="KW-1119">Modulation of host cell apoptosis by virus</keyword>
<evidence type="ECO:0000256" key="13">
    <source>
        <dbReference type="ARBA" id="ARBA00023200"/>
    </source>
</evidence>
<keyword evidence="2 16" id="KW-0244">Early protein</keyword>
<dbReference type="GO" id="GO:0052170">
    <property type="term" value="P:symbiont-mediated suppression of host innate immune response"/>
    <property type="evidence" value="ECO:0007669"/>
    <property type="project" value="UniProtKB-KW"/>
</dbReference>
<keyword evidence="9 16" id="KW-0805">Transcription regulation</keyword>
<keyword evidence="3 16" id="KW-1048">Host nucleus</keyword>
<comment type="subunit">
    <text evidence="16">Forms homodimers. Interacts with ubiquitin-protein ligase UBE3A/E6-AP; this interaction stimulates UBE3A ubiquitin activity. Interacts with host BAK1.</text>
</comment>
<comment type="similarity">
    <text evidence="1 16 17">Belongs to the papillomaviridae E6 protein family.</text>
</comment>
<dbReference type="GO" id="GO:0039648">
    <property type="term" value="P:symbiont-mediated perturbation of host ubiquitin-like protein modification"/>
    <property type="evidence" value="ECO:0007669"/>
    <property type="project" value="UniProtKB-UniRule"/>
</dbReference>
<reference evidence="18" key="1">
    <citation type="journal article" date="2018" name="Nat. Med.">
        <title>Expanded skin virome in DOCK8-deficient patients.</title>
        <authorList>
            <consortium name="NISC Comparative Sequencing Program"/>
            <person name="Tirosh O."/>
            <person name="Conlan S."/>
            <person name="Deming C."/>
            <person name="Lee-Lin S.Q."/>
            <person name="Huang X."/>
            <person name="Su H.C."/>
            <person name="Freeman A.F."/>
            <person name="Segre J.A."/>
            <person name="Kong H.H."/>
        </authorList>
    </citation>
    <scope>NUCLEOTIDE SEQUENCE</scope>
    <source>
        <strain evidence="18">HPV-mSK_052</strain>
    </source>
</reference>
<evidence type="ECO:0000256" key="1">
    <source>
        <dbReference type="ARBA" id="ARBA00006346"/>
    </source>
</evidence>
<keyword evidence="10 16" id="KW-0238">DNA-binding</keyword>
<evidence type="ECO:0000256" key="11">
    <source>
        <dbReference type="ARBA" id="ARBA00023159"/>
    </source>
</evidence>
<feature type="zinc finger region" evidence="16">
    <location>
        <begin position="25"/>
        <end position="61"/>
    </location>
</feature>
<keyword evidence="8 16" id="KW-0862">Zinc</keyword>
<evidence type="ECO:0000256" key="9">
    <source>
        <dbReference type="ARBA" id="ARBA00023015"/>
    </source>
</evidence>
<dbReference type="GO" id="GO:0003677">
    <property type="term" value="F:DNA binding"/>
    <property type="evidence" value="ECO:0007669"/>
    <property type="project" value="UniProtKB-UniRule"/>
</dbReference>
<evidence type="ECO:0000256" key="10">
    <source>
        <dbReference type="ARBA" id="ARBA00023125"/>
    </source>
</evidence>
<keyword evidence="12 16" id="KW-0804">Transcription</keyword>
<evidence type="ECO:0000256" key="4">
    <source>
        <dbReference type="ARBA" id="ARBA00022581"/>
    </source>
</evidence>
<evidence type="ECO:0000256" key="15">
    <source>
        <dbReference type="ARBA" id="ARBA00023323"/>
    </source>
</evidence>
<keyword evidence="13 16" id="KW-1035">Host cytoplasm</keyword>